<gene>
    <name evidence="8" type="ORF">Kpol_1048p34</name>
</gene>
<dbReference type="EMBL" id="DS480387">
    <property type="protein sequence ID" value="EDO18603.1"/>
    <property type="molecule type" value="Genomic_DNA"/>
</dbReference>
<dbReference type="InParanoid" id="A7TGJ6"/>
<dbReference type="InterPro" id="IPR052646">
    <property type="entry name" value="Peroxisomal_PEX28-32"/>
</dbReference>
<keyword evidence="2 6" id="KW-0812">Transmembrane</keyword>
<evidence type="ECO:0000256" key="1">
    <source>
        <dbReference type="ARBA" id="ARBA00004585"/>
    </source>
</evidence>
<evidence type="ECO:0000313" key="8">
    <source>
        <dbReference type="EMBL" id="EDO18603.1"/>
    </source>
</evidence>
<dbReference type="PhylomeDB" id="A7TGJ6"/>
<evidence type="ECO:0000256" key="2">
    <source>
        <dbReference type="ARBA" id="ARBA00022692"/>
    </source>
</evidence>
<dbReference type="GO" id="GO:0005778">
    <property type="term" value="C:peroxisomal membrane"/>
    <property type="evidence" value="ECO:0007669"/>
    <property type="project" value="UniProtKB-SubCell"/>
</dbReference>
<reference evidence="8 9" key="1">
    <citation type="journal article" date="2007" name="Proc. Natl. Acad. Sci. U.S.A.">
        <title>Independent sorting-out of thousands of duplicated gene pairs in two yeast species descended from a whole-genome duplication.</title>
        <authorList>
            <person name="Scannell D.R."/>
            <person name="Frank A.C."/>
            <person name="Conant G.C."/>
            <person name="Byrne K.P."/>
            <person name="Woolfit M."/>
            <person name="Wolfe K.H."/>
        </authorList>
    </citation>
    <scope>NUCLEOTIDE SEQUENCE [LARGE SCALE GENOMIC DNA]</scope>
    <source>
        <strain evidence="9">ATCC 22028 / DSM 70294 / BCRC 21397 / CBS 2163 / NBRC 10782 / NRRL Y-8283 / UCD 57-17</strain>
    </source>
</reference>
<dbReference type="PANTHER" id="PTHR31679">
    <property type="entry name" value="PEROXISOMAL MEMBRANE PROTEIN PEX30-RELATED"/>
    <property type="match status" value="1"/>
</dbReference>
<dbReference type="InterPro" id="IPR006614">
    <property type="entry name" value="Peroxin/Ferlin"/>
</dbReference>
<proteinExistence type="predicted"/>
<dbReference type="GO" id="GO:0007031">
    <property type="term" value="P:peroxisome organization"/>
    <property type="evidence" value="ECO:0007669"/>
    <property type="project" value="EnsemblFungi"/>
</dbReference>
<sequence>MSTASLDSSNAKYRAKFIHNHGQKPSLTMITPSSLIGSLYRLYPLLIITDCALSNLMWICDDLCLPFVYLVTFTLAVNILEPMDSIGDGSLWRQWNFNQVKEYAVNTWFGLTSVMFLFFSFIYYVQSVYHDISHTEQPTLDDIIVVLESVLDKLETVRKEVLMHGLQINGWLSLIKTILIMTPIQLILMKYISVKLYTILSVLVLGLYHSTWFQATFKLFWRILLVRKFYYYFYYIFNKNCISKFPILDLFDLIKHEDLIISLPFTKTLKGLEDNRLKLFIQKLYPQDSSFKGLTKDWQNKNSIKILDVKIQENQRKWHPDGWTSKLVSYERSPYSIEINNKIYSALAPSDMGKLIPEGWQWLDNEWHCTVWSYSNTDWEFTGLNESLEGCTRSKIWSRRLFHL</sequence>
<keyword evidence="5" id="KW-0576">Peroxisome</keyword>
<dbReference type="Pfam" id="PF06398">
    <property type="entry name" value="Pex24p"/>
    <property type="match status" value="1"/>
</dbReference>
<dbReference type="HOGENOM" id="CLU_665907_0_0_1"/>
<feature type="domain" description="Peroxin/Ferlin" evidence="7">
    <location>
        <begin position="304"/>
        <end position="370"/>
    </location>
</feature>
<evidence type="ECO:0000256" key="5">
    <source>
        <dbReference type="ARBA" id="ARBA00023140"/>
    </source>
</evidence>
<feature type="transmembrane region" description="Helical" evidence="6">
    <location>
        <begin position="196"/>
        <end position="213"/>
    </location>
</feature>
<dbReference type="AlphaFoldDB" id="A7TGJ6"/>
<organism evidence="9">
    <name type="scientific">Vanderwaltozyma polyspora (strain ATCC 22028 / DSM 70294 / BCRC 21397 / CBS 2163 / NBRC 10782 / NRRL Y-8283 / UCD 57-17)</name>
    <name type="common">Kluyveromyces polysporus</name>
    <dbReference type="NCBI Taxonomy" id="436907"/>
    <lineage>
        <taxon>Eukaryota</taxon>
        <taxon>Fungi</taxon>
        <taxon>Dikarya</taxon>
        <taxon>Ascomycota</taxon>
        <taxon>Saccharomycotina</taxon>
        <taxon>Saccharomycetes</taxon>
        <taxon>Saccharomycetales</taxon>
        <taxon>Saccharomycetaceae</taxon>
        <taxon>Vanderwaltozyma</taxon>
    </lineage>
</organism>
<dbReference type="eggNOG" id="ENOG502QU0V">
    <property type="taxonomic scope" value="Eukaryota"/>
</dbReference>
<evidence type="ECO:0000259" key="7">
    <source>
        <dbReference type="SMART" id="SM00693"/>
    </source>
</evidence>
<dbReference type="GeneID" id="5546903"/>
<dbReference type="OMA" id="TDWIYSD"/>
<evidence type="ECO:0000313" key="9">
    <source>
        <dbReference type="Proteomes" id="UP000000267"/>
    </source>
</evidence>
<dbReference type="SMART" id="SM00693">
    <property type="entry name" value="DysFN"/>
    <property type="match status" value="1"/>
</dbReference>
<feature type="transmembrane region" description="Helical" evidence="6">
    <location>
        <begin position="168"/>
        <end position="189"/>
    </location>
</feature>
<dbReference type="STRING" id="436907.A7TGJ6"/>
<dbReference type="InterPro" id="IPR010482">
    <property type="entry name" value="TECPR1-like_DysF"/>
</dbReference>
<dbReference type="RefSeq" id="XP_001646461.1">
    <property type="nucleotide sequence ID" value="XM_001646411.1"/>
</dbReference>
<dbReference type="FunCoup" id="A7TGJ6">
    <property type="interactions" value="47"/>
</dbReference>
<keyword evidence="9" id="KW-1185">Reference proteome</keyword>
<evidence type="ECO:0000256" key="6">
    <source>
        <dbReference type="SAM" id="Phobius"/>
    </source>
</evidence>
<dbReference type="Proteomes" id="UP000000267">
    <property type="component" value="Unassembled WGS sequence"/>
</dbReference>
<dbReference type="OrthoDB" id="5586090at2759"/>
<comment type="subcellular location">
    <subcellularLocation>
        <location evidence="1">Peroxisome membrane</location>
        <topology evidence="1">Multi-pass membrane protein</topology>
    </subcellularLocation>
</comment>
<keyword evidence="3 6" id="KW-1133">Transmembrane helix</keyword>
<evidence type="ECO:0000256" key="3">
    <source>
        <dbReference type="ARBA" id="ARBA00022989"/>
    </source>
</evidence>
<evidence type="ECO:0000256" key="4">
    <source>
        <dbReference type="ARBA" id="ARBA00023136"/>
    </source>
</evidence>
<dbReference type="KEGG" id="vpo:Kpol_1048p34"/>
<keyword evidence="4 6" id="KW-0472">Membrane</keyword>
<dbReference type="PANTHER" id="PTHR31679:SF3">
    <property type="entry name" value="PEROXISOMAL MEMBRANE PROTEIN PEX32"/>
    <property type="match status" value="1"/>
</dbReference>
<feature type="transmembrane region" description="Helical" evidence="6">
    <location>
        <begin position="103"/>
        <end position="125"/>
    </location>
</feature>
<accession>A7TGJ6</accession>
<name>A7TGJ6_VANPO</name>
<protein>
    <recommendedName>
        <fullName evidence="7">Peroxin/Ferlin domain-containing protein</fullName>
    </recommendedName>
</protein>